<dbReference type="GO" id="GO:0032585">
    <property type="term" value="C:multivesicular body membrane"/>
    <property type="evidence" value="ECO:0007669"/>
    <property type="project" value="UniProtKB-SubCell"/>
</dbReference>
<evidence type="ECO:0000256" key="4">
    <source>
        <dbReference type="ARBA" id="ARBA00011137"/>
    </source>
</evidence>
<dbReference type="Pfam" id="PF26363">
    <property type="entry name" value="Phospholipase-like"/>
    <property type="match status" value="1"/>
</dbReference>
<organism evidence="18">
    <name type="scientific">Fonticula alba</name>
    <name type="common">Slime mold</name>
    <dbReference type="NCBI Taxonomy" id="691883"/>
    <lineage>
        <taxon>Eukaryota</taxon>
        <taxon>Rotosphaerida</taxon>
        <taxon>Fonticulaceae</taxon>
        <taxon>Fonticula</taxon>
    </lineage>
</organism>
<comment type="subunit">
    <text evidence="4">Binds to both phosphatidylinositol (PI) and phosphatidylinositol 3,5-bisphosphate (PIP2).</text>
</comment>
<evidence type="ECO:0000256" key="8">
    <source>
        <dbReference type="ARBA" id="ARBA00022801"/>
    </source>
</evidence>
<keyword evidence="9" id="KW-0442">Lipid degradation</keyword>
<evidence type="ECO:0000256" key="7">
    <source>
        <dbReference type="ARBA" id="ARBA00022753"/>
    </source>
</evidence>
<evidence type="ECO:0000256" key="14">
    <source>
        <dbReference type="ARBA" id="ARBA00023136"/>
    </source>
</evidence>
<keyword evidence="7" id="KW-0967">Endosome</keyword>
<evidence type="ECO:0000313" key="19">
    <source>
        <dbReference type="Proteomes" id="UP000030693"/>
    </source>
</evidence>
<gene>
    <name evidence="18" type="ORF">H696_02069</name>
</gene>
<dbReference type="AlphaFoldDB" id="A0A058Z9Z9"/>
<dbReference type="GO" id="GO:0004620">
    <property type="term" value="F:phospholipase activity"/>
    <property type="evidence" value="ECO:0007669"/>
    <property type="project" value="TreeGrafter"/>
</dbReference>
<name>A0A058Z9Z9_FONAL</name>
<dbReference type="eggNOG" id="KOG4540">
    <property type="taxonomic scope" value="Eukaryota"/>
</dbReference>
<accession>A0A058Z9Z9</accession>
<dbReference type="EC" id="3.1.1.3" evidence="5"/>
<evidence type="ECO:0000256" key="9">
    <source>
        <dbReference type="ARBA" id="ARBA00022963"/>
    </source>
</evidence>
<sequence>MIVATRPLRSLFLTLLALLALFGAAARAFEARDLGTEDFEISDVYQHGDMDKPEEFGHLDIRRVLKRVAQLRAAGQHVPRGDAEIADRMDEFRYSGLRKVSHPTATEEFPEYYVDTILDIEPEEANTMSLPNVKDKATVLELAKMTSNAYYSSSESKEWYTLPTYGKPAMSFGWSGNALRGYVYTNASKSVAVIDFKGTSLSFLGIGGPTSANDKIIDNRMFSCCCARVSSGWKTVCDCYRGNGSDNKCSNSCLRSAMQNDSLSYYKAALNIYNQVRSKYPKATVWFTGHSLGGSLASLLSVKTGYPAVPYHAPGELLYGQRLGLPINTGNMGAYKIWHFGSTADPIFRGTCKGAASACAVAGYALETGCHIGNECIYTGGVENVNNHRISVVIDKYISPKPVPACKPAPSKCNDCSQWTWVS</sequence>
<keyword evidence="6" id="KW-0812">Transmembrane</keyword>
<dbReference type="Proteomes" id="UP000030693">
    <property type="component" value="Unassembled WGS sequence"/>
</dbReference>
<dbReference type="STRING" id="691883.A0A058Z9Z9"/>
<protein>
    <recommendedName>
        <fullName evidence="5">triacylglycerol lipase</fullName>
        <ecNumber evidence="5">3.1.1.3</ecNumber>
    </recommendedName>
    <alternativeName>
        <fullName evidence="16">Autophagy-related protein 15</fullName>
    </alternativeName>
</protein>
<keyword evidence="12" id="KW-0072">Autophagy</keyword>
<dbReference type="InterPro" id="IPR029058">
    <property type="entry name" value="AB_hydrolase_fold"/>
</dbReference>
<dbReference type="GO" id="GO:0034727">
    <property type="term" value="P:piecemeal microautophagy of the nucleus"/>
    <property type="evidence" value="ECO:0007669"/>
    <property type="project" value="TreeGrafter"/>
</dbReference>
<dbReference type="PANTHER" id="PTHR47175">
    <property type="entry name" value="LIPASE ATG15-RELATED"/>
    <property type="match status" value="1"/>
</dbReference>
<dbReference type="GO" id="GO:0006660">
    <property type="term" value="P:phosphatidylserine catabolic process"/>
    <property type="evidence" value="ECO:0007669"/>
    <property type="project" value="TreeGrafter"/>
</dbReference>
<dbReference type="GeneID" id="20526794"/>
<evidence type="ECO:0000256" key="17">
    <source>
        <dbReference type="SAM" id="SignalP"/>
    </source>
</evidence>
<dbReference type="Gene3D" id="3.40.50.1820">
    <property type="entry name" value="alpha/beta hydrolase"/>
    <property type="match status" value="1"/>
</dbReference>
<proteinExistence type="predicted"/>
<keyword evidence="14" id="KW-0472">Membrane</keyword>
<evidence type="ECO:0000313" key="18">
    <source>
        <dbReference type="EMBL" id="KCV71119.1"/>
    </source>
</evidence>
<dbReference type="SUPFAM" id="SSF53474">
    <property type="entry name" value="alpha/beta-Hydrolases"/>
    <property type="match status" value="1"/>
</dbReference>
<dbReference type="EMBL" id="KB932203">
    <property type="protein sequence ID" value="KCV71119.1"/>
    <property type="molecule type" value="Genomic_DNA"/>
</dbReference>
<evidence type="ECO:0000256" key="6">
    <source>
        <dbReference type="ARBA" id="ARBA00022692"/>
    </source>
</evidence>
<dbReference type="RefSeq" id="XP_009494242.1">
    <property type="nucleotide sequence ID" value="XM_009495967.1"/>
</dbReference>
<dbReference type="GO" id="GO:0004806">
    <property type="term" value="F:triacylglycerol lipase activity"/>
    <property type="evidence" value="ECO:0007669"/>
    <property type="project" value="UniProtKB-EC"/>
</dbReference>
<evidence type="ECO:0000256" key="15">
    <source>
        <dbReference type="ARBA" id="ARBA00023180"/>
    </source>
</evidence>
<evidence type="ECO:0000256" key="5">
    <source>
        <dbReference type="ARBA" id="ARBA00013279"/>
    </source>
</evidence>
<dbReference type="PANTHER" id="PTHR47175:SF2">
    <property type="entry name" value="LIPASE ATG15-RELATED"/>
    <property type="match status" value="1"/>
</dbReference>
<dbReference type="OrthoDB" id="58570at2759"/>
<dbReference type="InterPro" id="IPR050805">
    <property type="entry name" value="ATG15_Lipase"/>
</dbReference>
<keyword evidence="11" id="KW-1133">Transmembrane helix</keyword>
<evidence type="ECO:0000256" key="12">
    <source>
        <dbReference type="ARBA" id="ARBA00023006"/>
    </source>
</evidence>
<evidence type="ECO:0000256" key="13">
    <source>
        <dbReference type="ARBA" id="ARBA00023098"/>
    </source>
</evidence>
<keyword evidence="13" id="KW-0443">Lipid metabolism</keyword>
<feature type="chain" id="PRO_5001566391" description="triacylglycerol lipase" evidence="17">
    <location>
        <begin position="29"/>
        <end position="423"/>
    </location>
</feature>
<reference evidence="18" key="1">
    <citation type="submission" date="2013-04" db="EMBL/GenBank/DDBJ databases">
        <title>The Genome Sequence of Fonticula alba ATCC 38817.</title>
        <authorList>
            <consortium name="The Broad Institute Genomics Platform"/>
            <person name="Russ C."/>
            <person name="Cuomo C."/>
            <person name="Burger G."/>
            <person name="Gray M.W."/>
            <person name="Holland P.W.H."/>
            <person name="King N."/>
            <person name="Lang F.B.F."/>
            <person name="Roger A.J."/>
            <person name="Ruiz-Trillo I."/>
            <person name="Brown M."/>
            <person name="Walker B."/>
            <person name="Young S."/>
            <person name="Zeng Q."/>
            <person name="Gargeya S."/>
            <person name="Fitzgerald M."/>
            <person name="Haas B."/>
            <person name="Abouelleil A."/>
            <person name="Allen A.W."/>
            <person name="Alvarado L."/>
            <person name="Arachchi H.M."/>
            <person name="Berlin A.M."/>
            <person name="Chapman S.B."/>
            <person name="Gainer-Dewar J."/>
            <person name="Goldberg J."/>
            <person name="Griggs A."/>
            <person name="Gujja S."/>
            <person name="Hansen M."/>
            <person name="Howarth C."/>
            <person name="Imamovic A."/>
            <person name="Ireland A."/>
            <person name="Larimer J."/>
            <person name="McCowan C."/>
            <person name="Murphy C."/>
            <person name="Pearson M."/>
            <person name="Poon T.W."/>
            <person name="Priest M."/>
            <person name="Roberts A."/>
            <person name="Saif S."/>
            <person name="Shea T."/>
            <person name="Sisk P."/>
            <person name="Sykes S."/>
            <person name="Wortman J."/>
            <person name="Nusbaum C."/>
            <person name="Birren B."/>
        </authorList>
    </citation>
    <scope>NUCLEOTIDE SEQUENCE [LARGE SCALE GENOMIC DNA]</scope>
    <source>
        <strain evidence="18">ATCC 38817</strain>
    </source>
</reference>
<comment type="catalytic activity">
    <reaction evidence="1">
        <text>a triacylglycerol + H2O = a diacylglycerol + a fatty acid + H(+)</text>
        <dbReference type="Rhea" id="RHEA:12044"/>
        <dbReference type="ChEBI" id="CHEBI:15377"/>
        <dbReference type="ChEBI" id="CHEBI:15378"/>
        <dbReference type="ChEBI" id="CHEBI:17855"/>
        <dbReference type="ChEBI" id="CHEBI:18035"/>
        <dbReference type="ChEBI" id="CHEBI:28868"/>
        <dbReference type="EC" id="3.1.1.3"/>
    </reaction>
</comment>
<evidence type="ECO:0000256" key="16">
    <source>
        <dbReference type="ARBA" id="ARBA00029828"/>
    </source>
</evidence>
<feature type="signal peptide" evidence="17">
    <location>
        <begin position="1"/>
        <end position="28"/>
    </location>
</feature>
<evidence type="ECO:0000256" key="11">
    <source>
        <dbReference type="ARBA" id="ARBA00022989"/>
    </source>
</evidence>
<keyword evidence="15" id="KW-0325">Glycoprotein</keyword>
<dbReference type="GO" id="GO:0005775">
    <property type="term" value="C:vacuolar lumen"/>
    <property type="evidence" value="ECO:0007669"/>
    <property type="project" value="TreeGrafter"/>
</dbReference>
<evidence type="ECO:0000256" key="10">
    <source>
        <dbReference type="ARBA" id="ARBA00022968"/>
    </source>
</evidence>
<evidence type="ECO:0000256" key="1">
    <source>
        <dbReference type="ARBA" id="ARBA00001024"/>
    </source>
</evidence>
<keyword evidence="17" id="KW-0732">Signal</keyword>
<keyword evidence="19" id="KW-1185">Reference proteome</keyword>
<dbReference type="GO" id="GO:0034496">
    <property type="term" value="P:multivesicular body membrane disassembly"/>
    <property type="evidence" value="ECO:0007669"/>
    <property type="project" value="TreeGrafter"/>
</dbReference>
<dbReference type="GO" id="GO:0046461">
    <property type="term" value="P:neutral lipid catabolic process"/>
    <property type="evidence" value="ECO:0007669"/>
    <property type="project" value="TreeGrafter"/>
</dbReference>
<evidence type="ECO:0000256" key="2">
    <source>
        <dbReference type="ARBA" id="ARBA00004270"/>
    </source>
</evidence>
<evidence type="ECO:0000256" key="3">
    <source>
        <dbReference type="ARBA" id="ARBA00004343"/>
    </source>
</evidence>
<keyword evidence="10" id="KW-0735">Signal-anchor</keyword>
<comment type="subcellular location">
    <subcellularLocation>
        <location evidence="3">Endosome</location>
        <location evidence="3">Multivesicular body membrane</location>
        <topology evidence="3">Single-pass type II membrane protein</topology>
    </subcellularLocation>
    <subcellularLocation>
        <location evidence="2">Prevacuolar compartment membrane</location>
        <topology evidence="2">Single-pass type II membrane protein</topology>
    </subcellularLocation>
</comment>
<keyword evidence="8" id="KW-0378">Hydrolase</keyword>